<name>A0ABQ7D6B0_BRACR</name>
<comment type="caution">
    <text evidence="1">The sequence shown here is derived from an EMBL/GenBank/DDBJ whole genome shotgun (WGS) entry which is preliminary data.</text>
</comment>
<dbReference type="Proteomes" id="UP000266723">
    <property type="component" value="Unassembled WGS sequence"/>
</dbReference>
<protein>
    <submittedName>
        <fullName evidence="1">Uncharacterized protein</fullName>
    </submittedName>
</protein>
<proteinExistence type="predicted"/>
<gene>
    <name evidence="1" type="ORF">DY000_02015440</name>
</gene>
<organism evidence="1 2">
    <name type="scientific">Brassica cretica</name>
    <name type="common">Mustard</name>
    <dbReference type="NCBI Taxonomy" id="69181"/>
    <lineage>
        <taxon>Eukaryota</taxon>
        <taxon>Viridiplantae</taxon>
        <taxon>Streptophyta</taxon>
        <taxon>Embryophyta</taxon>
        <taxon>Tracheophyta</taxon>
        <taxon>Spermatophyta</taxon>
        <taxon>Magnoliopsida</taxon>
        <taxon>eudicotyledons</taxon>
        <taxon>Gunneridae</taxon>
        <taxon>Pentapetalae</taxon>
        <taxon>rosids</taxon>
        <taxon>malvids</taxon>
        <taxon>Brassicales</taxon>
        <taxon>Brassicaceae</taxon>
        <taxon>Brassiceae</taxon>
        <taxon>Brassica</taxon>
    </lineage>
</organism>
<evidence type="ECO:0000313" key="2">
    <source>
        <dbReference type="Proteomes" id="UP000266723"/>
    </source>
</evidence>
<evidence type="ECO:0000313" key="1">
    <source>
        <dbReference type="EMBL" id="KAF3567448.1"/>
    </source>
</evidence>
<keyword evidence="2" id="KW-1185">Reference proteome</keyword>
<sequence>MCFEVLGTLQTCLYASRSNAQASSSRIIKARGLVISKTPLGLGLLQGNRSSPGSELARPCRETSFAMPGENYLDSSG</sequence>
<dbReference type="EMBL" id="QGKV02000759">
    <property type="protein sequence ID" value="KAF3567448.1"/>
    <property type="molecule type" value="Genomic_DNA"/>
</dbReference>
<accession>A0ABQ7D6B0</accession>
<reference evidence="1 2" key="1">
    <citation type="journal article" date="2020" name="BMC Genomics">
        <title>Intraspecific diversification of the crop wild relative Brassica cretica Lam. using demographic model selection.</title>
        <authorList>
            <person name="Kioukis A."/>
            <person name="Michalopoulou V.A."/>
            <person name="Briers L."/>
            <person name="Pirintsos S."/>
            <person name="Studholme D.J."/>
            <person name="Pavlidis P."/>
            <person name="Sarris P.F."/>
        </authorList>
    </citation>
    <scope>NUCLEOTIDE SEQUENCE [LARGE SCALE GENOMIC DNA]</scope>
    <source>
        <strain evidence="2">cv. PFS-1207/04</strain>
    </source>
</reference>